<keyword evidence="8 10" id="KW-0675">Receptor</keyword>
<comment type="subcellular location">
    <subcellularLocation>
        <location evidence="1 10">Cell membrane</location>
        <topology evidence="1 10">Multi-pass membrane protein</topology>
    </subcellularLocation>
</comment>
<evidence type="ECO:0000256" key="5">
    <source>
        <dbReference type="ARBA" id="ARBA00022725"/>
    </source>
</evidence>
<dbReference type="PANTHER" id="PTHR21137">
    <property type="entry name" value="ODORANT RECEPTOR"/>
    <property type="match status" value="1"/>
</dbReference>
<dbReference type="InterPro" id="IPR004117">
    <property type="entry name" value="7tm6_olfct_rcpt"/>
</dbReference>
<dbReference type="Pfam" id="PF02949">
    <property type="entry name" value="7tm_6"/>
    <property type="match status" value="1"/>
</dbReference>
<dbReference type="Proteomes" id="UP000695000">
    <property type="component" value="Unplaced"/>
</dbReference>
<keyword evidence="5 10" id="KW-0552">Olfaction</keyword>
<organism evidence="11 12">
    <name type="scientific">Nicrophorus vespilloides</name>
    <name type="common">Boreal carrion beetle</name>
    <dbReference type="NCBI Taxonomy" id="110193"/>
    <lineage>
        <taxon>Eukaryota</taxon>
        <taxon>Metazoa</taxon>
        <taxon>Ecdysozoa</taxon>
        <taxon>Arthropoda</taxon>
        <taxon>Hexapoda</taxon>
        <taxon>Insecta</taxon>
        <taxon>Pterygota</taxon>
        <taxon>Neoptera</taxon>
        <taxon>Endopterygota</taxon>
        <taxon>Coleoptera</taxon>
        <taxon>Polyphaga</taxon>
        <taxon>Staphyliniformia</taxon>
        <taxon>Silphidae</taxon>
        <taxon>Nicrophorinae</taxon>
        <taxon>Nicrophorus</taxon>
    </lineage>
</organism>
<feature type="transmembrane region" description="Helical" evidence="10">
    <location>
        <begin position="166"/>
        <end position="185"/>
    </location>
</feature>
<evidence type="ECO:0000256" key="1">
    <source>
        <dbReference type="ARBA" id="ARBA00004651"/>
    </source>
</evidence>
<keyword evidence="7 10" id="KW-0472">Membrane</keyword>
<feature type="transmembrane region" description="Helical" evidence="10">
    <location>
        <begin position="63"/>
        <end position="82"/>
    </location>
</feature>
<keyword evidence="3 10" id="KW-0716">Sensory transduction</keyword>
<feature type="transmembrane region" description="Helical" evidence="10">
    <location>
        <begin position="284"/>
        <end position="302"/>
    </location>
</feature>
<evidence type="ECO:0000256" key="7">
    <source>
        <dbReference type="ARBA" id="ARBA00023136"/>
    </source>
</evidence>
<name>A0ABM1MQT2_NICVS</name>
<comment type="similarity">
    <text evidence="10">Belongs to the insect chemoreceptor superfamily. Heteromeric odorant receptor channel (TC 1.A.69) family.</text>
</comment>
<feature type="transmembrane region" description="Helical" evidence="10">
    <location>
        <begin position="32"/>
        <end position="51"/>
    </location>
</feature>
<evidence type="ECO:0000256" key="10">
    <source>
        <dbReference type="RuleBase" id="RU351113"/>
    </source>
</evidence>
<reference evidence="12" key="1">
    <citation type="submission" date="2025-08" db="UniProtKB">
        <authorList>
            <consortium name="RefSeq"/>
        </authorList>
    </citation>
    <scope>IDENTIFICATION</scope>
    <source>
        <tissue evidence="12">Whole Larva</tissue>
    </source>
</reference>
<feature type="transmembrane region" description="Helical" evidence="10">
    <location>
        <begin position="241"/>
        <end position="264"/>
    </location>
</feature>
<evidence type="ECO:0000256" key="2">
    <source>
        <dbReference type="ARBA" id="ARBA00022475"/>
    </source>
</evidence>
<protein>
    <recommendedName>
        <fullName evidence="10">Odorant receptor</fullName>
    </recommendedName>
</protein>
<evidence type="ECO:0000256" key="3">
    <source>
        <dbReference type="ARBA" id="ARBA00022606"/>
    </source>
</evidence>
<evidence type="ECO:0000256" key="8">
    <source>
        <dbReference type="ARBA" id="ARBA00023170"/>
    </source>
</evidence>
<evidence type="ECO:0000256" key="4">
    <source>
        <dbReference type="ARBA" id="ARBA00022692"/>
    </source>
</evidence>
<keyword evidence="9 10" id="KW-0807">Transducer</keyword>
<dbReference type="PANTHER" id="PTHR21137:SF35">
    <property type="entry name" value="ODORANT RECEPTOR 19A-RELATED"/>
    <property type="match status" value="1"/>
</dbReference>
<gene>
    <name evidence="12" type="primary">LOC108562931</name>
</gene>
<proteinExistence type="inferred from homology"/>
<keyword evidence="2" id="KW-1003">Cell membrane</keyword>
<comment type="caution">
    <text evidence="10">Lacks conserved residue(s) required for the propagation of feature annotation.</text>
</comment>
<dbReference type="GeneID" id="108562931"/>
<accession>A0ABM1MQT2</accession>
<evidence type="ECO:0000256" key="9">
    <source>
        <dbReference type="ARBA" id="ARBA00023224"/>
    </source>
</evidence>
<keyword evidence="11" id="KW-1185">Reference proteome</keyword>
<evidence type="ECO:0000256" key="6">
    <source>
        <dbReference type="ARBA" id="ARBA00022989"/>
    </source>
</evidence>
<evidence type="ECO:0000313" key="11">
    <source>
        <dbReference type="Proteomes" id="UP000695000"/>
    </source>
</evidence>
<feature type="non-terminal residue" evidence="12">
    <location>
        <position position="409"/>
    </location>
</feature>
<dbReference type="RefSeq" id="XP_017776932.1">
    <property type="nucleotide sequence ID" value="XM_017921443.1"/>
</dbReference>
<evidence type="ECO:0000313" key="12">
    <source>
        <dbReference type="RefSeq" id="XP_017776932.1"/>
    </source>
</evidence>
<sequence>MVGKEESQLSQLILFNLFVIGLNPWKCNRTAIFLRMFLLVDITSLLISTLVDLDWNITEDVSRVLLIPGMFVGTCKCLFLIFKQKKMKMLLQGTELLWNVNMFGAEVEDKMRKHQKFAYKYMGFYVYAGFASVFFNLARDLWDGYELIIPCYTLCDITTTSCYDIYMIWQIIFCLIHAIPLTMGFDGFFLHMITECYVGIEMIKVGFEKMLKDPERFDTEMNEIIIQHNLVLQFVKETNELFVYILLLQFACSLISQMFCLFMLTLDGFPPDIDKLSTYGTPYLVFILQLLLYCSAGNLIMVQTLSLGDAAYGVQWYKKHYIKLRKPLATIILRSQRAETMSIGNIAPLTLETYLNITLIFCGIPLTMGFDGIFLHMITECYIGIEMMKVGFEKMFKDPKLLDLDIKDT</sequence>
<feature type="transmembrane region" description="Helical" evidence="10">
    <location>
        <begin position="118"/>
        <end position="138"/>
    </location>
</feature>
<keyword evidence="4 10" id="KW-0812">Transmembrane</keyword>
<keyword evidence="6 10" id="KW-1133">Transmembrane helix</keyword>